<dbReference type="GO" id="GO:0034198">
    <property type="term" value="P:cellular response to amino acid starvation"/>
    <property type="evidence" value="ECO:0007669"/>
    <property type="project" value="UniProtKB-UniRule"/>
</dbReference>
<dbReference type="EMBL" id="BPLR01020236">
    <property type="protein sequence ID" value="GIX76188.1"/>
    <property type="molecule type" value="Genomic_DNA"/>
</dbReference>
<sequence length="227" mass="26170">MDETNPIGLFLVTSGSKGDRLLFRYPYAAEINKDTDSKKSKKSPYALLDDSKDDLHILQEEFFEPSECSLTGFDDKLLSTLFAVKPELCGEKFELKIENVRFIGHPTYLRHISNREKTTITMFHVVFALPSDSSYSVVDCYHDLSHRFSIAIRHEEYRCSYLTSQVKLMQNAHDEIASLPEGHSESPFNLILSRSDLAVQLKEAFEEYNISVLHIYLFNVLYKKELL</sequence>
<comment type="subcellular location">
    <subcellularLocation>
        <location evidence="1">Lysosome</location>
    </subcellularLocation>
</comment>
<dbReference type="PANTHER" id="PTHR13153:SF5">
    <property type="entry name" value="GATOR COMPLEX PROTEIN NPRL3"/>
    <property type="match status" value="1"/>
</dbReference>
<comment type="caution">
    <text evidence="2">The sequence shown here is derived from an EMBL/GenBank/DDBJ whole genome shotgun (WGS) entry which is preliminary data.</text>
</comment>
<dbReference type="GO" id="GO:1990130">
    <property type="term" value="C:GATOR1 complex"/>
    <property type="evidence" value="ECO:0007669"/>
    <property type="project" value="UniProtKB-UniRule"/>
</dbReference>
<dbReference type="InterPro" id="IPR005365">
    <property type="entry name" value="Npr3"/>
</dbReference>
<evidence type="ECO:0000313" key="3">
    <source>
        <dbReference type="Proteomes" id="UP001054945"/>
    </source>
</evidence>
<gene>
    <name evidence="2" type="primary">NPRL3</name>
    <name evidence="2" type="ORF">CEXT_704771</name>
</gene>
<dbReference type="Proteomes" id="UP001054945">
    <property type="component" value="Unassembled WGS sequence"/>
</dbReference>
<protein>
    <recommendedName>
        <fullName evidence="1">GATOR complex protein NPRL3</fullName>
    </recommendedName>
    <alternativeName>
        <fullName evidence="1">Nitrogen permease regulator 3-like protein</fullName>
    </alternativeName>
</protein>
<reference evidence="2 3" key="1">
    <citation type="submission" date="2021-06" db="EMBL/GenBank/DDBJ databases">
        <title>Caerostris extrusa draft genome.</title>
        <authorList>
            <person name="Kono N."/>
            <person name="Arakawa K."/>
        </authorList>
    </citation>
    <scope>NUCLEOTIDE SEQUENCE [LARGE SCALE GENOMIC DNA]</scope>
</reference>
<comment type="function">
    <text evidence="1">As a component of the GATOR1 complex functions as an inhibitor of the amino acid-sensing branch of the TORC1 pathway.</text>
</comment>
<dbReference type="GO" id="GO:1904262">
    <property type="term" value="P:negative regulation of TORC1 signaling"/>
    <property type="evidence" value="ECO:0007669"/>
    <property type="project" value="TreeGrafter"/>
</dbReference>
<evidence type="ECO:0000256" key="1">
    <source>
        <dbReference type="RuleBase" id="RU368069"/>
    </source>
</evidence>
<keyword evidence="3" id="KW-1185">Reference proteome</keyword>
<evidence type="ECO:0000313" key="2">
    <source>
        <dbReference type="EMBL" id="GIX76188.1"/>
    </source>
</evidence>
<dbReference type="GO" id="GO:0010508">
    <property type="term" value="P:positive regulation of autophagy"/>
    <property type="evidence" value="ECO:0007669"/>
    <property type="project" value="TreeGrafter"/>
</dbReference>
<organism evidence="2 3">
    <name type="scientific">Caerostris extrusa</name>
    <name type="common">Bark spider</name>
    <name type="synonym">Caerostris bankana</name>
    <dbReference type="NCBI Taxonomy" id="172846"/>
    <lineage>
        <taxon>Eukaryota</taxon>
        <taxon>Metazoa</taxon>
        <taxon>Ecdysozoa</taxon>
        <taxon>Arthropoda</taxon>
        <taxon>Chelicerata</taxon>
        <taxon>Arachnida</taxon>
        <taxon>Araneae</taxon>
        <taxon>Araneomorphae</taxon>
        <taxon>Entelegynae</taxon>
        <taxon>Araneoidea</taxon>
        <taxon>Araneidae</taxon>
        <taxon>Caerostris</taxon>
    </lineage>
</organism>
<dbReference type="GO" id="GO:0005764">
    <property type="term" value="C:lysosome"/>
    <property type="evidence" value="ECO:0007669"/>
    <property type="project" value="UniProtKB-SubCell"/>
</dbReference>
<keyword evidence="1" id="KW-0458">Lysosome</keyword>
<dbReference type="PANTHER" id="PTHR13153">
    <property type="entry name" value="CGTHBA PROTEIN -14 GENE PROTEIN"/>
    <property type="match status" value="1"/>
</dbReference>
<dbReference type="GO" id="GO:0038202">
    <property type="term" value="P:TORC1 signaling"/>
    <property type="evidence" value="ECO:0007669"/>
    <property type="project" value="TreeGrafter"/>
</dbReference>
<accession>A0AAV4MWR5</accession>
<keyword evidence="1" id="KW-0732">Signal</keyword>
<dbReference type="AlphaFoldDB" id="A0AAV4MWR5"/>
<comment type="similarity">
    <text evidence="1">Belongs to the NPR3 family.</text>
</comment>
<dbReference type="Pfam" id="PF03666">
    <property type="entry name" value="NPR3"/>
    <property type="match status" value="1"/>
</dbReference>
<name>A0AAV4MWR5_CAEEX</name>
<proteinExistence type="inferred from homology"/>